<sequence>MHPQKLSFYDFGALVTALLTALTVVISTPAGLNTTLSQSSPSQSTASQPTALNLTSWLTEK</sequence>
<evidence type="ECO:0000313" key="2">
    <source>
        <dbReference type="EMBL" id="WNZ23223.1"/>
    </source>
</evidence>
<proteinExistence type="predicted"/>
<feature type="region of interest" description="Disordered" evidence="1">
    <location>
        <begin position="36"/>
        <end position="61"/>
    </location>
</feature>
<organism evidence="2">
    <name type="scientific">Leptolyngbya sp. NK1-12</name>
    <dbReference type="NCBI Taxonomy" id="2547451"/>
    <lineage>
        <taxon>Bacteria</taxon>
        <taxon>Bacillati</taxon>
        <taxon>Cyanobacteriota</taxon>
        <taxon>Cyanophyceae</taxon>
        <taxon>Leptolyngbyales</taxon>
        <taxon>Leptolyngbyaceae</taxon>
        <taxon>Leptolyngbya group</taxon>
        <taxon>Leptolyngbya</taxon>
    </lineage>
</organism>
<dbReference type="EMBL" id="CP053586">
    <property type="protein sequence ID" value="WNZ23223.1"/>
    <property type="molecule type" value="Genomic_DNA"/>
</dbReference>
<feature type="compositionally biased region" description="Low complexity" evidence="1">
    <location>
        <begin position="37"/>
        <end position="51"/>
    </location>
</feature>
<gene>
    <name evidence="2" type="ORF">HJG54_10425</name>
</gene>
<accession>A0AA97AQB5</accession>
<feature type="compositionally biased region" description="Polar residues" evidence="1">
    <location>
        <begin position="52"/>
        <end position="61"/>
    </location>
</feature>
<evidence type="ECO:0000256" key="1">
    <source>
        <dbReference type="SAM" id="MobiDB-lite"/>
    </source>
</evidence>
<protein>
    <submittedName>
        <fullName evidence="2">Uncharacterized protein</fullName>
    </submittedName>
</protein>
<reference evidence="2" key="1">
    <citation type="submission" date="2020-05" db="EMBL/GenBank/DDBJ databases">
        <authorList>
            <person name="Zhu T."/>
            <person name="Keshari N."/>
            <person name="Lu X."/>
        </authorList>
    </citation>
    <scope>NUCLEOTIDE SEQUENCE</scope>
    <source>
        <strain evidence="2">NK1-12</strain>
    </source>
</reference>
<dbReference type="AlphaFoldDB" id="A0AA97AQB5"/>
<dbReference type="RefSeq" id="WP_316434829.1">
    <property type="nucleotide sequence ID" value="NZ_CP053586.1"/>
</dbReference>
<name>A0AA97AQB5_9CYAN</name>